<dbReference type="Pfam" id="PF17765">
    <property type="entry name" value="MLTR_LBD"/>
    <property type="match status" value="1"/>
</dbReference>
<feature type="domain" description="HTH cro/C1-type" evidence="1">
    <location>
        <begin position="17"/>
        <end position="87"/>
    </location>
</feature>
<dbReference type="CDD" id="cd00093">
    <property type="entry name" value="HTH_XRE"/>
    <property type="match status" value="1"/>
</dbReference>
<dbReference type="InterPro" id="IPR010982">
    <property type="entry name" value="Lambda_DNA-bd_dom_sf"/>
</dbReference>
<dbReference type="EMBL" id="CP009288">
    <property type="protein sequence ID" value="AIQ11307.1"/>
    <property type="molecule type" value="Genomic_DNA"/>
</dbReference>
<dbReference type="SMART" id="SM00530">
    <property type="entry name" value="HTH_XRE"/>
    <property type="match status" value="1"/>
</dbReference>
<dbReference type="Proteomes" id="UP000029409">
    <property type="component" value="Chromosome"/>
</dbReference>
<protein>
    <submittedName>
        <fullName evidence="2">Transcriptional regulator</fullName>
    </submittedName>
</protein>
<dbReference type="SUPFAM" id="SSF47413">
    <property type="entry name" value="lambda repressor-like DNA-binding domains"/>
    <property type="match status" value="1"/>
</dbReference>
<gene>
    <name evidence="2" type="ORF">PDUR_04345</name>
</gene>
<evidence type="ECO:0000313" key="2">
    <source>
        <dbReference type="EMBL" id="AIQ11307.1"/>
    </source>
</evidence>
<dbReference type="RefSeq" id="WP_042205225.1">
    <property type="nucleotide sequence ID" value="NZ_CP009288.1"/>
</dbReference>
<keyword evidence="3" id="KW-1185">Reference proteome</keyword>
<evidence type="ECO:0000313" key="3">
    <source>
        <dbReference type="Proteomes" id="UP000029409"/>
    </source>
</evidence>
<sequence length="277" mass="32513">MIDMDLARNKQLGDFLKIRRARLNPEKVGLPLGRRRRTAGLRREEVALLAGVSVDWYTWLEQGRDIRVSSRVLEELARVLQLSSTERRHLFLLAEQTIPLDNKHDQLHLSPSVQQFLDYQNPSPAYVTNPRWDFIAWNRAACAVFGDYNEMSELERNSVWRIFTSSYMRELLDCWEEHGQRRLAQFRASYGRFIDDPWWPEMIARLSKESEEFKEWWPRHDVLNTPEGRKVLHHPGVGELILGHLSFQVSDAPDLLVTVHMPETEETLEKLRSLLAD</sequence>
<dbReference type="InterPro" id="IPR001387">
    <property type="entry name" value="Cro/C1-type_HTH"/>
</dbReference>
<dbReference type="eggNOG" id="COG1396">
    <property type="taxonomic scope" value="Bacteria"/>
</dbReference>
<evidence type="ECO:0000259" key="1">
    <source>
        <dbReference type="SMART" id="SM00530"/>
    </source>
</evidence>
<dbReference type="STRING" id="44251.PDUR_04345"/>
<organism evidence="2 3">
    <name type="scientific">Paenibacillus durus</name>
    <name type="common">Paenibacillus azotofixans</name>
    <dbReference type="NCBI Taxonomy" id="44251"/>
    <lineage>
        <taxon>Bacteria</taxon>
        <taxon>Bacillati</taxon>
        <taxon>Bacillota</taxon>
        <taxon>Bacilli</taxon>
        <taxon>Bacillales</taxon>
        <taxon>Paenibacillaceae</taxon>
        <taxon>Paenibacillus</taxon>
    </lineage>
</organism>
<name>A0A089HJN1_PAEDU</name>
<dbReference type="Gene3D" id="3.30.450.180">
    <property type="match status" value="1"/>
</dbReference>
<reference evidence="2 3" key="1">
    <citation type="submission" date="2014-08" db="EMBL/GenBank/DDBJ databases">
        <title>Comparative genomics of the Paenibacillus odorifer group.</title>
        <authorList>
            <person name="den Bakker H.C."/>
            <person name="Tsai Y.-C."/>
            <person name="Martin N."/>
            <person name="Korlach J."/>
            <person name="Wiedmann M."/>
        </authorList>
    </citation>
    <scope>NUCLEOTIDE SEQUENCE [LARGE SCALE GENOMIC DNA]</scope>
    <source>
        <strain evidence="2 3">DSM 1735</strain>
    </source>
</reference>
<dbReference type="InterPro" id="IPR041413">
    <property type="entry name" value="MLTR_LBD"/>
</dbReference>
<dbReference type="Gene3D" id="1.10.260.40">
    <property type="entry name" value="lambda repressor-like DNA-binding domains"/>
    <property type="match status" value="1"/>
</dbReference>
<accession>A0A089HJN1</accession>
<dbReference type="Pfam" id="PF13560">
    <property type="entry name" value="HTH_31"/>
    <property type="match status" value="1"/>
</dbReference>
<dbReference type="OrthoDB" id="5346389at2"/>
<proteinExistence type="predicted"/>
<dbReference type="PANTHER" id="PTHR35010">
    <property type="entry name" value="BLL4672 PROTEIN-RELATED"/>
    <property type="match status" value="1"/>
</dbReference>
<dbReference type="AlphaFoldDB" id="A0A089HJN1"/>
<dbReference type="KEGG" id="pdu:PDUR_04345"/>
<dbReference type="GO" id="GO:0003677">
    <property type="term" value="F:DNA binding"/>
    <property type="evidence" value="ECO:0007669"/>
    <property type="project" value="InterPro"/>
</dbReference>